<organism evidence="1 2">
    <name type="scientific">Streptomyces pharetrae CZA14</name>
    <dbReference type="NCBI Taxonomy" id="1144883"/>
    <lineage>
        <taxon>Bacteria</taxon>
        <taxon>Bacillati</taxon>
        <taxon>Actinomycetota</taxon>
        <taxon>Actinomycetes</taxon>
        <taxon>Kitasatosporales</taxon>
        <taxon>Streptomycetaceae</taxon>
        <taxon>Streptomyces</taxon>
    </lineage>
</organism>
<dbReference type="Proteomes" id="UP000194266">
    <property type="component" value="Unassembled WGS sequence"/>
</dbReference>
<dbReference type="InterPro" id="IPR045677">
    <property type="entry name" value="DUF6197"/>
</dbReference>
<sequence>MPTTTNAPAPAPALLFSDETLREAARIAADSYQPLWTGPSGEQSSGEAVARHLEATSALLDQDGWIRVYDYGKDWSTGAHLAADDSMTVKDMLRALLRFVRDESGTEPHRTLSTALRHVGEAGEAGDTDTASVAGHVLDRVIQAHTGSDSARATPWSERQHRTHADITTLLMAGARFARTYGPRTTARQEA</sequence>
<dbReference type="RefSeq" id="WP_173883234.1">
    <property type="nucleotide sequence ID" value="NZ_MRYD01000082.1"/>
</dbReference>
<proteinExistence type="predicted"/>
<name>A0ABX3YI40_9ACTN</name>
<dbReference type="EMBL" id="MRYD01000082">
    <property type="protein sequence ID" value="OSZ59296.1"/>
    <property type="molecule type" value="Genomic_DNA"/>
</dbReference>
<evidence type="ECO:0000313" key="1">
    <source>
        <dbReference type="EMBL" id="OSZ59296.1"/>
    </source>
</evidence>
<comment type="caution">
    <text evidence="1">The sequence shown here is derived from an EMBL/GenBank/DDBJ whole genome shotgun (WGS) entry which is preliminary data.</text>
</comment>
<accession>A0ABX3YI40</accession>
<dbReference type="Pfam" id="PF19698">
    <property type="entry name" value="DUF6197"/>
    <property type="match status" value="1"/>
</dbReference>
<reference evidence="1 2" key="1">
    <citation type="submission" date="2016-12" db="EMBL/GenBank/DDBJ databases">
        <title>Genome Mining:The Detection of Biosynthetic Gene Clusters to Aid in the Expression of Curamycin A produced by Streptomyces sp. strain CZA14.</title>
        <authorList>
            <person name="Durrell K.A."/>
            <person name="Kirby B.M."/>
            <person name="Khan W."/>
            <person name="Mthethwa T."/>
            <person name="Le Roes-Hill M."/>
        </authorList>
    </citation>
    <scope>NUCLEOTIDE SEQUENCE [LARGE SCALE GENOMIC DNA]</scope>
    <source>
        <strain evidence="1 2">CZA14</strain>
    </source>
</reference>
<protein>
    <submittedName>
        <fullName evidence="1">Uncharacterized protein</fullName>
    </submittedName>
</protein>
<gene>
    <name evidence="1" type="ORF">OQI_17195</name>
</gene>
<keyword evidence="2" id="KW-1185">Reference proteome</keyword>
<evidence type="ECO:0000313" key="2">
    <source>
        <dbReference type="Proteomes" id="UP000194266"/>
    </source>
</evidence>